<dbReference type="OrthoDB" id="12764at10239"/>
<sequence>MSLFDQFETNAEKEAEGVEVQYAPNKDGTVPTFILSRMGKANKKYSKALDKASKPYARQLQLGTLAEETAENLFMGVFVKTVLKGWKNVRGRDGKDLAFTPENAMLVLKALPDLYDDLQDKARSAALFREEVNEADAGN</sequence>
<evidence type="ECO:0000313" key="2">
    <source>
        <dbReference type="Proteomes" id="UP000222205"/>
    </source>
</evidence>
<proteinExistence type="predicted"/>
<accession>A0A0K1LL11</accession>
<gene>
    <name evidence="1" type="ORF">RCSPARTAN_18</name>
</gene>
<protein>
    <submittedName>
        <fullName evidence="1">Tail chaperonin</fullName>
    </submittedName>
</protein>
<reference evidence="1 2" key="1">
    <citation type="journal article" date="2016" name="Genome Announc.">
        <title>Complete Genome Sequences of Five Bacteriophages That Infect Rhodobacter capsulatus.</title>
        <authorList>
            <person name="Bollivar D.W."/>
            <person name="Bernardoni B."/>
            <person name="Bockman M.R."/>
            <person name="Miller B.M."/>
            <person name="Russell D.A."/>
            <person name="Delesalle V.A."/>
            <person name="Krukonis G.P."/>
            <person name="Hatfull G.F."/>
            <person name="Cross M.R."/>
            <person name="Szewczyk M.M."/>
            <person name="Eppurath A."/>
        </authorList>
    </citation>
    <scope>NUCLEOTIDE SEQUENCE [LARGE SCALE GENOMIC DNA]</scope>
</reference>
<dbReference type="EMBL" id="KR935215">
    <property type="protein sequence ID" value="AKU43201.1"/>
    <property type="molecule type" value="Genomic_DNA"/>
</dbReference>
<keyword evidence="2" id="KW-1185">Reference proteome</keyword>
<organism evidence="1 2">
    <name type="scientific">Rhodobacter phage RcSpartan</name>
    <dbReference type="NCBI Taxonomy" id="1662331"/>
    <lineage>
        <taxon>Viruses</taxon>
        <taxon>Duplodnaviria</taxon>
        <taxon>Heunggongvirae</taxon>
        <taxon>Uroviricota</taxon>
        <taxon>Caudoviricetes</taxon>
        <taxon>Titanvirus</taxon>
        <taxon>Titanvirus rcspartan</taxon>
    </lineage>
</organism>
<name>A0A0K1LL11_9CAUD</name>
<dbReference type="Proteomes" id="UP000222205">
    <property type="component" value="Segment"/>
</dbReference>
<evidence type="ECO:0000313" key="1">
    <source>
        <dbReference type="EMBL" id="AKU43201.1"/>
    </source>
</evidence>